<name>A0ABD1X088_9LAMI</name>
<sequence length="146" mass="15806">MNSIGNIDTNSNDTSNMGTSEGSVPPGVIYPVVVPVVAPTTTLAFVKRGGTCHFLLVPQSRRNVDAVYIISCPQWAGNPCPQADLSACGLLMQKVTFCINSPQADKSACGHEIPAHWGQEIRTLYHSRVPTKNPRFPNAKFLTLRV</sequence>
<organism evidence="2 3">
    <name type="scientific">Forsythia ovata</name>
    <dbReference type="NCBI Taxonomy" id="205694"/>
    <lineage>
        <taxon>Eukaryota</taxon>
        <taxon>Viridiplantae</taxon>
        <taxon>Streptophyta</taxon>
        <taxon>Embryophyta</taxon>
        <taxon>Tracheophyta</taxon>
        <taxon>Spermatophyta</taxon>
        <taxon>Magnoliopsida</taxon>
        <taxon>eudicotyledons</taxon>
        <taxon>Gunneridae</taxon>
        <taxon>Pentapetalae</taxon>
        <taxon>asterids</taxon>
        <taxon>lamiids</taxon>
        <taxon>Lamiales</taxon>
        <taxon>Oleaceae</taxon>
        <taxon>Forsythieae</taxon>
        <taxon>Forsythia</taxon>
    </lineage>
</organism>
<dbReference type="Proteomes" id="UP001604277">
    <property type="component" value="Unassembled WGS sequence"/>
</dbReference>
<reference evidence="3" key="1">
    <citation type="submission" date="2024-07" db="EMBL/GenBank/DDBJ databases">
        <title>Two chromosome-level genome assemblies of Korean endemic species Abeliophyllum distichum and Forsythia ovata (Oleaceae).</title>
        <authorList>
            <person name="Jang H."/>
        </authorList>
    </citation>
    <scope>NUCLEOTIDE SEQUENCE [LARGE SCALE GENOMIC DNA]</scope>
</reference>
<dbReference type="EMBL" id="JBFOLJ010000002">
    <property type="protein sequence ID" value="KAL2554333.1"/>
    <property type="molecule type" value="Genomic_DNA"/>
</dbReference>
<protein>
    <submittedName>
        <fullName evidence="2">Uncharacterized protein</fullName>
    </submittedName>
</protein>
<evidence type="ECO:0000256" key="1">
    <source>
        <dbReference type="SAM" id="MobiDB-lite"/>
    </source>
</evidence>
<comment type="caution">
    <text evidence="2">The sequence shown here is derived from an EMBL/GenBank/DDBJ whole genome shotgun (WGS) entry which is preliminary data.</text>
</comment>
<accession>A0ABD1X088</accession>
<evidence type="ECO:0000313" key="2">
    <source>
        <dbReference type="EMBL" id="KAL2554333.1"/>
    </source>
</evidence>
<dbReference type="AlphaFoldDB" id="A0ABD1X088"/>
<keyword evidence="3" id="KW-1185">Reference proteome</keyword>
<gene>
    <name evidence="2" type="ORF">Fot_07952</name>
</gene>
<feature type="region of interest" description="Disordered" evidence="1">
    <location>
        <begin position="1"/>
        <end position="22"/>
    </location>
</feature>
<proteinExistence type="predicted"/>
<evidence type="ECO:0000313" key="3">
    <source>
        <dbReference type="Proteomes" id="UP001604277"/>
    </source>
</evidence>